<feature type="transmembrane region" description="Helical" evidence="1">
    <location>
        <begin position="133"/>
        <end position="153"/>
    </location>
</feature>
<dbReference type="AlphaFoldDB" id="A0A9D2B7T6"/>
<feature type="transmembrane region" description="Helical" evidence="1">
    <location>
        <begin position="165"/>
        <end position="189"/>
    </location>
</feature>
<protein>
    <submittedName>
        <fullName evidence="2">Uncharacterized protein</fullName>
    </submittedName>
</protein>
<organism evidence="2 3">
    <name type="scientific">Candidatus Anaerotruncus excrementipullorum</name>
    <dbReference type="NCBI Taxonomy" id="2838465"/>
    <lineage>
        <taxon>Bacteria</taxon>
        <taxon>Bacillati</taxon>
        <taxon>Bacillota</taxon>
        <taxon>Clostridia</taxon>
        <taxon>Eubacteriales</taxon>
        <taxon>Oscillospiraceae</taxon>
        <taxon>Anaerotruncus</taxon>
    </lineage>
</organism>
<sequence>MRFQQILCGIHGRVAVKFNHRKVTAMLLTILVYLLESYAIYRLAVVRGLPMPLLAFIPFFQLYMLGQIGDSLKYLNRTVNDLLGQIPLAYALPLLSIAGSLLRYPLTLFISMVTALALLVVYYLVFSFYEPKLCILFTAVCSLNFVFTVLLILSRVPVLGGVAGALGVVVLRLLQFTPFIGPLLILYCLRGYRRRG</sequence>
<feature type="transmembrane region" description="Helical" evidence="1">
    <location>
        <begin position="53"/>
        <end position="70"/>
    </location>
</feature>
<evidence type="ECO:0000313" key="3">
    <source>
        <dbReference type="Proteomes" id="UP000886800"/>
    </source>
</evidence>
<gene>
    <name evidence="2" type="ORF">H9736_08240</name>
</gene>
<keyword evidence="1" id="KW-0812">Transmembrane</keyword>
<reference evidence="2" key="2">
    <citation type="submission" date="2021-04" db="EMBL/GenBank/DDBJ databases">
        <authorList>
            <person name="Gilroy R."/>
        </authorList>
    </citation>
    <scope>NUCLEOTIDE SEQUENCE</scope>
    <source>
        <strain evidence="2">CHK188-5543</strain>
    </source>
</reference>
<evidence type="ECO:0000256" key="1">
    <source>
        <dbReference type="SAM" id="Phobius"/>
    </source>
</evidence>
<dbReference type="EMBL" id="DXES01000175">
    <property type="protein sequence ID" value="HIX66221.1"/>
    <property type="molecule type" value="Genomic_DNA"/>
</dbReference>
<reference evidence="2" key="1">
    <citation type="journal article" date="2021" name="PeerJ">
        <title>Extensive microbial diversity within the chicken gut microbiome revealed by metagenomics and culture.</title>
        <authorList>
            <person name="Gilroy R."/>
            <person name="Ravi A."/>
            <person name="Getino M."/>
            <person name="Pursley I."/>
            <person name="Horton D.L."/>
            <person name="Alikhan N.F."/>
            <person name="Baker D."/>
            <person name="Gharbi K."/>
            <person name="Hall N."/>
            <person name="Watson M."/>
            <person name="Adriaenssens E.M."/>
            <person name="Foster-Nyarko E."/>
            <person name="Jarju S."/>
            <person name="Secka A."/>
            <person name="Antonio M."/>
            <person name="Oren A."/>
            <person name="Chaudhuri R.R."/>
            <person name="La Ragione R."/>
            <person name="Hildebrand F."/>
            <person name="Pallen M.J."/>
        </authorList>
    </citation>
    <scope>NUCLEOTIDE SEQUENCE</scope>
    <source>
        <strain evidence="2">CHK188-5543</strain>
    </source>
</reference>
<dbReference type="Proteomes" id="UP000886800">
    <property type="component" value="Unassembled WGS sequence"/>
</dbReference>
<keyword evidence="1" id="KW-0472">Membrane</keyword>
<accession>A0A9D2B7T6</accession>
<keyword evidence="1" id="KW-1133">Transmembrane helix</keyword>
<comment type="caution">
    <text evidence="2">The sequence shown here is derived from an EMBL/GenBank/DDBJ whole genome shotgun (WGS) entry which is preliminary data.</text>
</comment>
<proteinExistence type="predicted"/>
<feature type="transmembrane region" description="Helical" evidence="1">
    <location>
        <begin position="108"/>
        <end position="126"/>
    </location>
</feature>
<evidence type="ECO:0000313" key="2">
    <source>
        <dbReference type="EMBL" id="HIX66221.1"/>
    </source>
</evidence>
<name>A0A9D2B7T6_9FIRM</name>